<reference evidence="5" key="1">
    <citation type="journal article" date="2019" name="Genome Announc.">
        <title>Draft Genome Sequence of Pseudoalteromonas piscicida Strain 36Y ROTHPW, an Hypersaline Seawater Isolate from the South Coast of Sonora, Mexico.</title>
        <authorList>
            <person name="Sanchez-Diaz R."/>
            <person name="Molina-Garza Z.J."/>
            <person name="Cruz-Suarez L.E."/>
            <person name="Selvin J."/>
            <person name="Kiran G.S."/>
            <person name="Ibarra-Gamez J.C."/>
            <person name="Gomez-Gil B."/>
            <person name="Galaviz-Silva L."/>
        </authorList>
    </citation>
    <scope>NUCLEOTIDE SEQUENCE [LARGE SCALE GENOMIC DNA]</scope>
    <source>
        <strain evidence="5">36Y_RITHPW</strain>
    </source>
</reference>
<dbReference type="OrthoDB" id="9802147at2"/>
<dbReference type="InterPro" id="IPR022657">
    <property type="entry name" value="De-COase2_CS"/>
</dbReference>
<dbReference type="InterPro" id="IPR009006">
    <property type="entry name" value="Ala_racemase/Decarboxylase_C"/>
</dbReference>
<dbReference type="EMBL" id="NKHF01000087">
    <property type="protein sequence ID" value="PCK30351.1"/>
    <property type="molecule type" value="Genomic_DNA"/>
</dbReference>
<dbReference type="InterPro" id="IPR029066">
    <property type="entry name" value="PLP-binding_barrel"/>
</dbReference>
<dbReference type="SUPFAM" id="SSF50621">
    <property type="entry name" value="Alanine racemase C-terminal domain-like"/>
    <property type="match status" value="1"/>
</dbReference>
<protein>
    <submittedName>
        <fullName evidence="4">Lysine/ornithine decarboxylase</fullName>
    </submittedName>
</protein>
<dbReference type="GO" id="GO:0009089">
    <property type="term" value="P:lysine biosynthetic process via diaminopimelate"/>
    <property type="evidence" value="ECO:0007669"/>
    <property type="project" value="TreeGrafter"/>
</dbReference>
<evidence type="ECO:0000313" key="4">
    <source>
        <dbReference type="EMBL" id="PCK30351.1"/>
    </source>
</evidence>
<dbReference type="Pfam" id="PF02784">
    <property type="entry name" value="Orn_Arg_deC_N"/>
    <property type="match status" value="1"/>
</dbReference>
<dbReference type="InterPro" id="IPR022644">
    <property type="entry name" value="De-COase2_N"/>
</dbReference>
<evidence type="ECO:0000256" key="1">
    <source>
        <dbReference type="ARBA" id="ARBA00001933"/>
    </source>
</evidence>
<dbReference type="RefSeq" id="WP_099643407.1">
    <property type="nucleotide sequence ID" value="NZ_NKHF01000087.1"/>
</dbReference>
<dbReference type="AlphaFoldDB" id="A0A2A5JM73"/>
<name>A0A2A5JM73_PSEO7</name>
<dbReference type="Gene3D" id="2.40.37.10">
    <property type="entry name" value="Lyase, Ornithine Decarboxylase, Chain A, domain 1"/>
    <property type="match status" value="1"/>
</dbReference>
<accession>A0A2A5JM73</accession>
<dbReference type="Proteomes" id="UP000228621">
    <property type="component" value="Unassembled WGS sequence"/>
</dbReference>
<evidence type="ECO:0000256" key="2">
    <source>
        <dbReference type="ARBA" id="ARBA00022898"/>
    </source>
</evidence>
<organism evidence="4 5">
    <name type="scientific">Pseudoalteromonas piscicida</name>
    <dbReference type="NCBI Taxonomy" id="43662"/>
    <lineage>
        <taxon>Bacteria</taxon>
        <taxon>Pseudomonadati</taxon>
        <taxon>Pseudomonadota</taxon>
        <taxon>Gammaproteobacteria</taxon>
        <taxon>Alteromonadales</taxon>
        <taxon>Pseudoalteromonadaceae</taxon>
        <taxon>Pseudoalteromonas</taxon>
    </lineage>
</organism>
<sequence>MSDAFAAKLHPQTQNLLMRHQAKLFEWTAALGAPLHLVFPQRFAENIETLQANFIKLGLEHEIYFAKKANKAQCFTQVASNQDIGVDVASVQEFELALSGGIQGEKIGVSGPHKSDALLSLALVHQALIAIDSSAELNSVITLARQRKRPARVLLRLQTQPTKASRFGSSLCQLTPLLAQCREHNEWVSLEGFSCHLSGYCPQARGESIHTLVGAIDEARQIGLSPSKVNIGGGLPVSYLQNEQWQQALDFECFFAGKTFAGFYPYHNEQSSADTLHAILAVKNAHGQTALAALRQKSLTLMLEPGRALLDEAGISLFKVQGTKPHLGTSDCHIATLSGSSLSLSEQWFESEYLPSPMLLTAHSNRKQGAYRVAFGGATCLDSDMLSWRFIPLSQLPQRDDLMVYLNTAGYQMDSNESEFHSMPLPRKIAVTWENNTLSWQLLS</sequence>
<comment type="cofactor">
    <cofactor evidence="1">
        <name>pyridoxal 5'-phosphate</name>
        <dbReference type="ChEBI" id="CHEBI:597326"/>
    </cofactor>
</comment>
<comment type="caution">
    <text evidence="4">The sequence shown here is derived from an EMBL/GenBank/DDBJ whole genome shotgun (WGS) entry which is preliminary data.</text>
</comment>
<dbReference type="Gene3D" id="3.20.20.10">
    <property type="entry name" value="Alanine racemase"/>
    <property type="match status" value="1"/>
</dbReference>
<dbReference type="GO" id="GO:0008836">
    <property type="term" value="F:diaminopimelate decarboxylase activity"/>
    <property type="evidence" value="ECO:0007669"/>
    <property type="project" value="TreeGrafter"/>
</dbReference>
<dbReference type="PANTHER" id="PTHR43727:SF2">
    <property type="entry name" value="GROUP IV DECARBOXYLASE"/>
    <property type="match status" value="1"/>
</dbReference>
<keyword evidence="2" id="KW-0663">Pyridoxal phosphate</keyword>
<evidence type="ECO:0000259" key="3">
    <source>
        <dbReference type="Pfam" id="PF02784"/>
    </source>
</evidence>
<dbReference type="SUPFAM" id="SSF51419">
    <property type="entry name" value="PLP-binding barrel"/>
    <property type="match status" value="1"/>
</dbReference>
<proteinExistence type="predicted"/>
<evidence type="ECO:0000313" key="5">
    <source>
        <dbReference type="Proteomes" id="UP000228621"/>
    </source>
</evidence>
<dbReference type="PROSITE" id="PS00879">
    <property type="entry name" value="ODR_DC_2_2"/>
    <property type="match status" value="1"/>
</dbReference>
<feature type="domain" description="Orn/DAP/Arg decarboxylase 2 N-terminal" evidence="3">
    <location>
        <begin position="50"/>
        <end position="308"/>
    </location>
</feature>
<dbReference type="PANTHER" id="PTHR43727">
    <property type="entry name" value="DIAMINOPIMELATE DECARBOXYLASE"/>
    <property type="match status" value="1"/>
</dbReference>
<gene>
    <name evidence="4" type="ORF">CEX98_18010</name>
</gene>
<keyword evidence="5" id="KW-1185">Reference proteome</keyword>